<accession>A0A1G5WN80</accession>
<dbReference type="EMBL" id="FMXB01000011">
    <property type="protein sequence ID" value="SDA59651.1"/>
    <property type="molecule type" value="Genomic_DNA"/>
</dbReference>
<dbReference type="InterPro" id="IPR036393">
    <property type="entry name" value="AceGlu_kinase-like_sf"/>
</dbReference>
<keyword evidence="3" id="KW-1185">Reference proteome</keyword>
<protein>
    <recommendedName>
        <fullName evidence="1">Aspartate/glutamate/uridylate kinase domain-containing protein</fullName>
    </recommendedName>
</protein>
<dbReference type="Proteomes" id="UP000323439">
    <property type="component" value="Unassembled WGS sequence"/>
</dbReference>
<evidence type="ECO:0000313" key="3">
    <source>
        <dbReference type="Proteomes" id="UP000323439"/>
    </source>
</evidence>
<reference evidence="2 3" key="1">
    <citation type="submission" date="2016-10" db="EMBL/GenBank/DDBJ databases">
        <authorList>
            <person name="Varghese N."/>
            <person name="Submissions S."/>
        </authorList>
    </citation>
    <scope>NUCLEOTIDE SEQUENCE [LARGE SCALE GENOMIC DNA]</scope>
    <source>
        <strain evidence="2 3">DSM 16643</strain>
    </source>
</reference>
<dbReference type="PIRSF" id="PIRSF004857">
    <property type="entry name" value="Kin_aa_kin"/>
    <property type="match status" value="1"/>
</dbReference>
<sequence>MGVIEIIKQVVKIGGSLFPDHAINLAKKLENTNSLIVLGGGEFANLIRKYDLKQNFSSEVTHYTAIDCMDIISKLVNDKVESSELVYSLEDAIDVSDKGLTPIFAVSEFLRDEDPFECSWDVTSDSIAAYISHSLNAKLLIVTNVNGIYTREPSEEGSEFISEIDAKKLLTFEESSIDLMLPSLLIEFGTNCYVVNGMYPERVLSLIDDNINDYNFDYTLITGD</sequence>
<organism evidence="2 3">
    <name type="scientific">Methanobrevibacter millerae</name>
    <dbReference type="NCBI Taxonomy" id="230361"/>
    <lineage>
        <taxon>Archaea</taxon>
        <taxon>Methanobacteriati</taxon>
        <taxon>Methanobacteriota</taxon>
        <taxon>Methanomada group</taxon>
        <taxon>Methanobacteria</taxon>
        <taxon>Methanobacteriales</taxon>
        <taxon>Methanobacteriaceae</taxon>
        <taxon>Methanobrevibacter</taxon>
    </lineage>
</organism>
<feature type="domain" description="Aspartate/glutamate/uridylate kinase" evidence="1">
    <location>
        <begin position="9"/>
        <end position="185"/>
    </location>
</feature>
<dbReference type="STRING" id="230361.sm9_0371"/>
<dbReference type="Pfam" id="PF00696">
    <property type="entry name" value="AA_kinase"/>
    <property type="match status" value="1"/>
</dbReference>
<dbReference type="Gene3D" id="3.40.1160.10">
    <property type="entry name" value="Acetylglutamate kinase-like"/>
    <property type="match status" value="1"/>
</dbReference>
<name>A0A1G5WN80_9EURY</name>
<dbReference type="InterPro" id="IPR001048">
    <property type="entry name" value="Asp/Glu/Uridylate_kinase"/>
</dbReference>
<dbReference type="AlphaFoldDB" id="A0A1G5WN80"/>
<proteinExistence type="predicted"/>
<evidence type="ECO:0000259" key="1">
    <source>
        <dbReference type="Pfam" id="PF00696"/>
    </source>
</evidence>
<dbReference type="SUPFAM" id="SSF53633">
    <property type="entry name" value="Carbamate kinase-like"/>
    <property type="match status" value="1"/>
</dbReference>
<dbReference type="InterPro" id="IPR011375">
    <property type="entry name" value="MfnE"/>
</dbReference>
<gene>
    <name evidence="2" type="ORF">SAMN02910315_01539</name>
</gene>
<evidence type="ECO:0000313" key="2">
    <source>
        <dbReference type="EMBL" id="SDA59651.1"/>
    </source>
</evidence>